<name>A0AAD5UB83_9FUNG</name>
<accession>A0AAD5UB83</accession>
<feature type="transmembrane region" description="Helical" evidence="1">
    <location>
        <begin position="58"/>
        <end position="78"/>
    </location>
</feature>
<dbReference type="Proteomes" id="UP001210925">
    <property type="component" value="Unassembled WGS sequence"/>
</dbReference>
<keyword evidence="3" id="KW-1185">Reference proteome</keyword>
<organism evidence="2 3">
    <name type="scientific">Boothiomyces macroporosus</name>
    <dbReference type="NCBI Taxonomy" id="261099"/>
    <lineage>
        <taxon>Eukaryota</taxon>
        <taxon>Fungi</taxon>
        <taxon>Fungi incertae sedis</taxon>
        <taxon>Chytridiomycota</taxon>
        <taxon>Chytridiomycota incertae sedis</taxon>
        <taxon>Chytridiomycetes</taxon>
        <taxon>Rhizophydiales</taxon>
        <taxon>Terramycetaceae</taxon>
        <taxon>Boothiomyces</taxon>
    </lineage>
</organism>
<evidence type="ECO:0000313" key="2">
    <source>
        <dbReference type="EMBL" id="KAJ3253381.1"/>
    </source>
</evidence>
<reference evidence="2" key="1">
    <citation type="submission" date="2020-05" db="EMBL/GenBank/DDBJ databases">
        <title>Phylogenomic resolution of chytrid fungi.</title>
        <authorList>
            <person name="Stajich J.E."/>
            <person name="Amses K."/>
            <person name="Simmons R."/>
            <person name="Seto K."/>
            <person name="Myers J."/>
            <person name="Bonds A."/>
            <person name="Quandt C.A."/>
            <person name="Barry K."/>
            <person name="Liu P."/>
            <person name="Grigoriev I."/>
            <person name="Longcore J.E."/>
            <person name="James T.Y."/>
        </authorList>
    </citation>
    <scope>NUCLEOTIDE SEQUENCE</scope>
    <source>
        <strain evidence="2">PLAUS21</strain>
    </source>
</reference>
<keyword evidence="1" id="KW-0812">Transmembrane</keyword>
<evidence type="ECO:0000313" key="3">
    <source>
        <dbReference type="Proteomes" id="UP001210925"/>
    </source>
</evidence>
<keyword evidence="1" id="KW-0472">Membrane</keyword>
<comment type="caution">
    <text evidence="2">The sequence shown here is derived from an EMBL/GenBank/DDBJ whole genome shotgun (WGS) entry which is preliminary data.</text>
</comment>
<dbReference type="AlphaFoldDB" id="A0AAD5UB83"/>
<keyword evidence="1" id="KW-1133">Transmembrane helix</keyword>
<dbReference type="EMBL" id="JADGKB010000111">
    <property type="protein sequence ID" value="KAJ3253381.1"/>
    <property type="molecule type" value="Genomic_DNA"/>
</dbReference>
<protein>
    <submittedName>
        <fullName evidence="2">Uncharacterized protein</fullName>
    </submittedName>
</protein>
<gene>
    <name evidence="2" type="ORF">HK103_000701</name>
</gene>
<proteinExistence type="predicted"/>
<evidence type="ECO:0000256" key="1">
    <source>
        <dbReference type="SAM" id="Phobius"/>
    </source>
</evidence>
<sequence length="131" mass="14154">MAAHSIMHTTTHTTTTTATTTTTTTTTFIATTTAQVANALATPTQVADSTQQQSSIPVIPIILVVLAVIAAIVGYIYYRKSKQEMPEPSNIKEISQPIDLPEIKDIQLNSNDFRVSQLLQVVDGNVKIEGQ</sequence>